<reference evidence="1" key="1">
    <citation type="submission" date="2018-01" db="EMBL/GenBank/DDBJ databases">
        <authorList>
            <person name="Mao J.F."/>
        </authorList>
    </citation>
    <scope>NUCLEOTIDE SEQUENCE</scope>
    <source>
        <strain evidence="1">Huo1</strain>
        <tissue evidence="1">Leaf</tissue>
    </source>
</reference>
<keyword evidence="2" id="KW-1185">Reference proteome</keyword>
<dbReference type="GO" id="GO:0005768">
    <property type="term" value="C:endosome"/>
    <property type="evidence" value="ECO:0007669"/>
    <property type="project" value="TreeGrafter"/>
</dbReference>
<comment type="caution">
    <text evidence="1">The sequence shown here is derived from an EMBL/GenBank/DDBJ whole genome shotgun (WGS) entry which is preliminary data.</text>
</comment>
<dbReference type="PANTHER" id="PTHR37742">
    <property type="entry name" value="OS01G0810200 PROTEIN"/>
    <property type="match status" value="1"/>
</dbReference>
<dbReference type="EMBL" id="PNBA02000010">
    <property type="protein sequence ID" value="KAG6410565.1"/>
    <property type="molecule type" value="Genomic_DNA"/>
</dbReference>
<protein>
    <submittedName>
        <fullName evidence="1">Uncharacterized protein</fullName>
    </submittedName>
</protein>
<dbReference type="Gene3D" id="2.60.120.10">
    <property type="entry name" value="Jelly Rolls"/>
    <property type="match status" value="1"/>
</dbReference>
<name>A0A8X8X9W1_SALSN</name>
<dbReference type="PANTHER" id="PTHR37742:SF1">
    <property type="entry name" value="OS01G0810200 PROTEIN"/>
    <property type="match status" value="1"/>
</dbReference>
<evidence type="ECO:0000313" key="2">
    <source>
        <dbReference type="Proteomes" id="UP000298416"/>
    </source>
</evidence>
<sequence>MANPRRPAYSSYPLPITDPIPNTIPQFQPQTPQAAPTFFNSLKIFLKKPHAFPFLLSIFCLLAWVSLRLQHRHSHQPFHQSPYTMKTDKSGGNLKDLNGKFVKFSSVSPPLAKDKRGWILDPISAALDYGVSGGAVSCASVHLGEIRPGTLRGNHRHHTCNETFVIWGAKTLLRLEDEKQARGYSEVTVGIDEVAVVASHSGSAHALINVDTTRSTFFIGCQDAVVNYNGSATDYRVWKDLI</sequence>
<dbReference type="OrthoDB" id="2017432at2759"/>
<dbReference type="SUPFAM" id="SSF51182">
    <property type="entry name" value="RmlC-like cupins"/>
    <property type="match status" value="1"/>
</dbReference>
<dbReference type="InterPro" id="IPR011051">
    <property type="entry name" value="RmlC_Cupin_sf"/>
</dbReference>
<proteinExistence type="predicted"/>
<reference evidence="1" key="2">
    <citation type="submission" date="2020-08" db="EMBL/GenBank/DDBJ databases">
        <title>Plant Genome Project.</title>
        <authorList>
            <person name="Zhang R.-G."/>
        </authorList>
    </citation>
    <scope>NUCLEOTIDE SEQUENCE</scope>
    <source>
        <strain evidence="1">Huo1</strain>
        <tissue evidence="1">Leaf</tissue>
    </source>
</reference>
<dbReference type="InterPro" id="IPR014710">
    <property type="entry name" value="RmlC-like_jellyroll"/>
</dbReference>
<gene>
    <name evidence="1" type="ORF">SASPL_128627</name>
</gene>
<accession>A0A8X8X9W1</accession>
<dbReference type="AlphaFoldDB" id="A0A8X8X9W1"/>
<dbReference type="Proteomes" id="UP000298416">
    <property type="component" value="Unassembled WGS sequence"/>
</dbReference>
<evidence type="ECO:0000313" key="1">
    <source>
        <dbReference type="EMBL" id="KAG6410565.1"/>
    </source>
</evidence>
<organism evidence="1">
    <name type="scientific">Salvia splendens</name>
    <name type="common">Scarlet sage</name>
    <dbReference type="NCBI Taxonomy" id="180675"/>
    <lineage>
        <taxon>Eukaryota</taxon>
        <taxon>Viridiplantae</taxon>
        <taxon>Streptophyta</taxon>
        <taxon>Embryophyta</taxon>
        <taxon>Tracheophyta</taxon>
        <taxon>Spermatophyta</taxon>
        <taxon>Magnoliopsida</taxon>
        <taxon>eudicotyledons</taxon>
        <taxon>Gunneridae</taxon>
        <taxon>Pentapetalae</taxon>
        <taxon>asterids</taxon>
        <taxon>lamiids</taxon>
        <taxon>Lamiales</taxon>
        <taxon>Lamiaceae</taxon>
        <taxon>Nepetoideae</taxon>
        <taxon>Mentheae</taxon>
        <taxon>Salviinae</taxon>
        <taxon>Salvia</taxon>
        <taxon>Salvia subgen. Calosphace</taxon>
        <taxon>core Calosphace</taxon>
    </lineage>
</organism>
<dbReference type="GO" id="GO:0005802">
    <property type="term" value="C:trans-Golgi network"/>
    <property type="evidence" value="ECO:0007669"/>
    <property type="project" value="TreeGrafter"/>
</dbReference>